<reference evidence="3 4" key="1">
    <citation type="submission" date="2024-05" db="EMBL/GenBank/DDBJ databases">
        <title>A draft genome resource for the thread blight pathogen Marasmius tenuissimus strain MS-2.</title>
        <authorList>
            <person name="Yulfo-Soto G.E."/>
            <person name="Baruah I.K."/>
            <person name="Amoako-Attah I."/>
            <person name="Bukari Y."/>
            <person name="Meinhardt L.W."/>
            <person name="Bailey B.A."/>
            <person name="Cohen S.P."/>
        </authorList>
    </citation>
    <scope>NUCLEOTIDE SEQUENCE [LARGE SCALE GENOMIC DNA]</scope>
    <source>
        <strain evidence="3 4">MS-2</strain>
    </source>
</reference>
<evidence type="ECO:0000256" key="1">
    <source>
        <dbReference type="SAM" id="MobiDB-lite"/>
    </source>
</evidence>
<keyword evidence="2" id="KW-0812">Transmembrane</keyword>
<name>A0ABR2ZJ40_9AGAR</name>
<proteinExistence type="predicted"/>
<accession>A0ABR2ZJ40</accession>
<gene>
    <name evidence="3" type="ORF">AAF712_011937</name>
</gene>
<sequence length="185" mass="20057">MPSATPAARNQSNTPRASGDTSGRVRSGSYANSNANPLANVVHGDNTTFAPSTYVQNNQCQDVRNHYTNCNFYGGDHTPTARDVRASYHTTATTANASAQPSRAIPPLAQDMEPRSLFIPFFWGLTLLHSFIQVIIRATAMRVQERAPPNILPLHAQDLVDIPNSDDRFPPSFALPPASLADDLA</sequence>
<feature type="region of interest" description="Disordered" evidence="1">
    <location>
        <begin position="1"/>
        <end position="38"/>
    </location>
</feature>
<organism evidence="3 4">
    <name type="scientific">Marasmius tenuissimus</name>
    <dbReference type="NCBI Taxonomy" id="585030"/>
    <lineage>
        <taxon>Eukaryota</taxon>
        <taxon>Fungi</taxon>
        <taxon>Dikarya</taxon>
        <taxon>Basidiomycota</taxon>
        <taxon>Agaricomycotina</taxon>
        <taxon>Agaricomycetes</taxon>
        <taxon>Agaricomycetidae</taxon>
        <taxon>Agaricales</taxon>
        <taxon>Marasmiineae</taxon>
        <taxon>Marasmiaceae</taxon>
        <taxon>Marasmius</taxon>
    </lineage>
</organism>
<evidence type="ECO:0000313" key="3">
    <source>
        <dbReference type="EMBL" id="KAL0061234.1"/>
    </source>
</evidence>
<keyword evidence="2" id="KW-1133">Transmembrane helix</keyword>
<evidence type="ECO:0000256" key="2">
    <source>
        <dbReference type="SAM" id="Phobius"/>
    </source>
</evidence>
<dbReference type="Proteomes" id="UP001437256">
    <property type="component" value="Unassembled WGS sequence"/>
</dbReference>
<keyword evidence="4" id="KW-1185">Reference proteome</keyword>
<feature type="transmembrane region" description="Helical" evidence="2">
    <location>
        <begin position="117"/>
        <end position="136"/>
    </location>
</feature>
<keyword evidence="2" id="KW-0472">Membrane</keyword>
<feature type="compositionally biased region" description="Polar residues" evidence="1">
    <location>
        <begin position="8"/>
        <end position="21"/>
    </location>
</feature>
<evidence type="ECO:0000313" key="4">
    <source>
        <dbReference type="Proteomes" id="UP001437256"/>
    </source>
</evidence>
<protein>
    <submittedName>
        <fullName evidence="3">Uncharacterized protein</fullName>
    </submittedName>
</protein>
<comment type="caution">
    <text evidence="3">The sequence shown here is derived from an EMBL/GenBank/DDBJ whole genome shotgun (WGS) entry which is preliminary data.</text>
</comment>
<dbReference type="EMBL" id="JBBXMP010000143">
    <property type="protein sequence ID" value="KAL0061234.1"/>
    <property type="molecule type" value="Genomic_DNA"/>
</dbReference>